<dbReference type="PROSITE" id="PS50137">
    <property type="entry name" value="DS_RBD"/>
    <property type="match status" value="1"/>
</dbReference>
<feature type="compositionally biased region" description="Polar residues" evidence="2">
    <location>
        <begin position="490"/>
        <end position="501"/>
    </location>
</feature>
<feature type="domain" description="DRBM" evidence="3">
    <location>
        <begin position="411"/>
        <end position="447"/>
    </location>
</feature>
<dbReference type="SMART" id="SM00358">
    <property type="entry name" value="DSRM"/>
    <property type="match status" value="2"/>
</dbReference>
<feature type="compositionally biased region" description="Polar residues" evidence="2">
    <location>
        <begin position="106"/>
        <end position="125"/>
    </location>
</feature>
<dbReference type="GO" id="GO:0003723">
    <property type="term" value="F:RNA binding"/>
    <property type="evidence" value="ECO:0007669"/>
    <property type="project" value="UniProtKB-UniRule"/>
</dbReference>
<dbReference type="Gene3D" id="3.30.160.20">
    <property type="match status" value="1"/>
</dbReference>
<feature type="compositionally biased region" description="Low complexity" evidence="2">
    <location>
        <begin position="235"/>
        <end position="245"/>
    </location>
</feature>
<evidence type="ECO:0000313" key="4">
    <source>
        <dbReference type="EMBL" id="KAJ1913594.1"/>
    </source>
</evidence>
<feature type="region of interest" description="Disordered" evidence="2">
    <location>
        <begin position="457"/>
        <end position="501"/>
    </location>
</feature>
<feature type="compositionally biased region" description="Low complexity" evidence="2">
    <location>
        <begin position="210"/>
        <end position="221"/>
    </location>
</feature>
<feature type="region of interest" description="Disordered" evidence="2">
    <location>
        <begin position="105"/>
        <end position="125"/>
    </location>
</feature>
<feature type="region of interest" description="Disordered" evidence="2">
    <location>
        <begin position="191"/>
        <end position="245"/>
    </location>
</feature>
<keyword evidence="5" id="KW-1185">Reference proteome</keyword>
<organism evidence="4 5">
    <name type="scientific">Mycoemilia scoparia</name>
    <dbReference type="NCBI Taxonomy" id="417184"/>
    <lineage>
        <taxon>Eukaryota</taxon>
        <taxon>Fungi</taxon>
        <taxon>Fungi incertae sedis</taxon>
        <taxon>Zoopagomycota</taxon>
        <taxon>Kickxellomycotina</taxon>
        <taxon>Kickxellomycetes</taxon>
        <taxon>Kickxellales</taxon>
        <taxon>Kickxellaceae</taxon>
        <taxon>Mycoemilia</taxon>
    </lineage>
</organism>
<feature type="compositionally biased region" description="Low complexity" evidence="2">
    <location>
        <begin position="457"/>
        <end position="489"/>
    </location>
</feature>
<accession>A0A9W8DPW1</accession>
<gene>
    <name evidence="4" type="ORF">H4219_005147</name>
</gene>
<evidence type="ECO:0000256" key="1">
    <source>
        <dbReference type="PROSITE-ProRule" id="PRU00266"/>
    </source>
</evidence>
<protein>
    <recommendedName>
        <fullName evidence="3">DRBM domain-containing protein</fullName>
    </recommendedName>
</protein>
<dbReference type="EMBL" id="JANBPU010000252">
    <property type="protein sequence ID" value="KAJ1913594.1"/>
    <property type="molecule type" value="Genomic_DNA"/>
</dbReference>
<evidence type="ECO:0000256" key="2">
    <source>
        <dbReference type="SAM" id="MobiDB-lite"/>
    </source>
</evidence>
<comment type="caution">
    <text evidence="4">The sequence shown here is derived from an EMBL/GenBank/DDBJ whole genome shotgun (WGS) entry which is preliminary data.</text>
</comment>
<dbReference type="InterPro" id="IPR014720">
    <property type="entry name" value="dsRBD_dom"/>
</dbReference>
<proteinExistence type="predicted"/>
<sequence length="501" mass="53946">MAKTKSTLIEPLDNPMGSVNYLNQTLGLDIQFTYKSTSIETVSSHGVKSETVGFICKASYKDGKKSLKSHSSAKFPSKKEAKNDVCKKIVSIPQFYEELLKKSKNARQQVDPVSNKQTTASTASGTPAITVAAEGGHQKQQNNKGKNVLDDNNIDLNLSLQHPDIKNNKKQIPTHQQGAVNDKHEKIAITTTNGDNKNKDPPDGGDVNKPTITTATPVPTTYNQDNQPPSQDLETTTTTTTTTTTESIMSSIPVLLKNFRQLVENGHHPTSLLNHYSNLIKRQNDFIFDTNVCEKPSSSEIAEALAIGNGYYSNSINSPLNNTSELNNQQQQPPLPSSSIAAPMSIPKYTTSTTIPQNNSGNTNTTINPVFPQQQQQSLSVLQNLLLPPILSQEKPGITIIDPSTYKGFVFKSTVYFSGTPIATGFGTSKKAAKSSVAYKTLDKLALASEIATTTAAAASLPSSSSVPPPTASTNTSSNSTLLQQQEQTPSTSALSHHQSK</sequence>
<feature type="compositionally biased region" description="Polar residues" evidence="2">
    <location>
        <begin position="222"/>
        <end position="234"/>
    </location>
</feature>
<dbReference type="AlphaFoldDB" id="A0A9W8DPW1"/>
<evidence type="ECO:0000259" key="3">
    <source>
        <dbReference type="PROSITE" id="PS50137"/>
    </source>
</evidence>
<keyword evidence="1" id="KW-0694">RNA-binding</keyword>
<dbReference type="Pfam" id="PF00035">
    <property type="entry name" value="dsrm"/>
    <property type="match status" value="1"/>
</dbReference>
<dbReference type="Proteomes" id="UP001150538">
    <property type="component" value="Unassembled WGS sequence"/>
</dbReference>
<name>A0A9W8DPW1_9FUNG</name>
<dbReference type="SUPFAM" id="SSF54768">
    <property type="entry name" value="dsRNA-binding domain-like"/>
    <property type="match status" value="1"/>
</dbReference>
<reference evidence="4" key="1">
    <citation type="submission" date="2022-07" db="EMBL/GenBank/DDBJ databases">
        <title>Phylogenomic reconstructions and comparative analyses of Kickxellomycotina fungi.</title>
        <authorList>
            <person name="Reynolds N.K."/>
            <person name="Stajich J.E."/>
            <person name="Barry K."/>
            <person name="Grigoriev I.V."/>
            <person name="Crous P."/>
            <person name="Smith M.E."/>
        </authorList>
    </citation>
    <scope>NUCLEOTIDE SEQUENCE</scope>
    <source>
        <strain evidence="4">NBRC 100468</strain>
    </source>
</reference>
<evidence type="ECO:0000313" key="5">
    <source>
        <dbReference type="Proteomes" id="UP001150538"/>
    </source>
</evidence>